<evidence type="ECO:0000313" key="1">
    <source>
        <dbReference type="EMBL" id="EZF69497.1"/>
    </source>
</evidence>
<keyword evidence="2" id="KW-1185">Reference proteome</keyword>
<reference evidence="1 2" key="1">
    <citation type="submission" date="2014-02" db="EMBL/GenBank/DDBJ databases">
        <title>The Genome Sequence of Trichophyton rubrum (morphotype soudanense) CBS 452.61.</title>
        <authorList>
            <consortium name="The Broad Institute Genomics Platform"/>
            <person name="Cuomo C.A."/>
            <person name="White T.C."/>
            <person name="Graser Y."/>
            <person name="Martinez-Rossi N."/>
            <person name="Heitman J."/>
            <person name="Young S.K."/>
            <person name="Zeng Q."/>
            <person name="Gargeya S."/>
            <person name="Abouelleil A."/>
            <person name="Alvarado L."/>
            <person name="Chapman S.B."/>
            <person name="Gainer-Dewar J."/>
            <person name="Goldberg J."/>
            <person name="Griggs A."/>
            <person name="Gujja S."/>
            <person name="Hansen M."/>
            <person name="Howarth C."/>
            <person name="Imamovic A."/>
            <person name="Larimer J."/>
            <person name="Martinez D."/>
            <person name="Murphy C."/>
            <person name="Pearson M.D."/>
            <person name="Persinoti G."/>
            <person name="Poon T."/>
            <person name="Priest M."/>
            <person name="Roberts A.D."/>
            <person name="Saif S."/>
            <person name="Shea T.D."/>
            <person name="Sykes S.N."/>
            <person name="Wortman J."/>
            <person name="Nusbaum C."/>
            <person name="Birren B."/>
        </authorList>
    </citation>
    <scope>NUCLEOTIDE SEQUENCE [LARGE SCALE GENOMIC DNA]</scope>
    <source>
        <strain evidence="1 2">CBS 452.61</strain>
    </source>
</reference>
<protein>
    <submittedName>
        <fullName evidence="1">Uncharacterized protein</fullName>
    </submittedName>
</protein>
<evidence type="ECO:0000313" key="2">
    <source>
        <dbReference type="Proteomes" id="UP000023623"/>
    </source>
</evidence>
<accession>A0A022XFP7</accession>
<organism evidence="1 2">
    <name type="scientific">Trichophyton soudanense CBS 452.61</name>
    <dbReference type="NCBI Taxonomy" id="1215331"/>
    <lineage>
        <taxon>Eukaryota</taxon>
        <taxon>Fungi</taxon>
        <taxon>Dikarya</taxon>
        <taxon>Ascomycota</taxon>
        <taxon>Pezizomycotina</taxon>
        <taxon>Eurotiomycetes</taxon>
        <taxon>Eurotiomycetidae</taxon>
        <taxon>Onygenales</taxon>
        <taxon>Arthrodermataceae</taxon>
        <taxon>Trichophyton</taxon>
    </lineage>
</organism>
<sequence>MASTSLLLLRRRCNYDNSGTATAQTTRTTWKTPDGVCAAAEEETHPSRTLRRSLHL</sequence>
<dbReference type="EMBL" id="KK208930">
    <property type="protein sequence ID" value="EZF69497.1"/>
    <property type="molecule type" value="Genomic_DNA"/>
</dbReference>
<name>A0A022XFP7_TRISD</name>
<dbReference type="AlphaFoldDB" id="A0A022XFP7"/>
<gene>
    <name evidence="1" type="ORF">H105_07963</name>
</gene>
<dbReference type="Proteomes" id="UP000023623">
    <property type="component" value="Unassembled WGS sequence"/>
</dbReference>
<proteinExistence type="predicted"/>
<dbReference type="HOGENOM" id="CLU_194748_0_0_1"/>